<feature type="region of interest" description="Disordered" evidence="1">
    <location>
        <begin position="209"/>
        <end position="228"/>
    </location>
</feature>
<comment type="caution">
    <text evidence="3">The sequence shown here is derived from an EMBL/GenBank/DDBJ whole genome shotgun (WGS) entry which is preliminary data.</text>
</comment>
<reference evidence="3 4" key="1">
    <citation type="submission" date="2020-08" db="EMBL/GenBank/DDBJ databases">
        <title>Genomic Encyclopedia of Type Strains, Phase III (KMG-III): the genomes of soil and plant-associated and newly described type strains.</title>
        <authorList>
            <person name="Whitman W."/>
        </authorList>
    </citation>
    <scope>NUCLEOTIDE SEQUENCE [LARGE SCALE GENOMIC DNA]</scope>
    <source>
        <strain evidence="3 4">CECT 3259</strain>
    </source>
</reference>
<evidence type="ECO:0000259" key="2">
    <source>
        <dbReference type="Pfam" id="PF14065"/>
    </source>
</evidence>
<dbReference type="Pfam" id="PF14065">
    <property type="entry name" value="Pvc16_N"/>
    <property type="match status" value="1"/>
</dbReference>
<feature type="domain" description="Pvc16 N-terminal" evidence="2">
    <location>
        <begin position="9"/>
        <end position="192"/>
    </location>
</feature>
<evidence type="ECO:0000256" key="1">
    <source>
        <dbReference type="SAM" id="MobiDB-lite"/>
    </source>
</evidence>
<dbReference type="RefSeq" id="WP_228773483.1">
    <property type="nucleotide sequence ID" value="NZ_JACHJF010000023.1"/>
</dbReference>
<evidence type="ECO:0000313" key="3">
    <source>
        <dbReference type="EMBL" id="MBB5122011.1"/>
    </source>
</evidence>
<proteinExistence type="predicted"/>
<organism evidence="3 4">
    <name type="scientific">Streptomyces eurocidicus</name>
    <name type="common">Streptoverticillium eurocidicus</name>
    <dbReference type="NCBI Taxonomy" id="66423"/>
    <lineage>
        <taxon>Bacteria</taxon>
        <taxon>Bacillati</taxon>
        <taxon>Actinomycetota</taxon>
        <taxon>Actinomycetes</taxon>
        <taxon>Kitasatosporales</taxon>
        <taxon>Streptomycetaceae</taxon>
        <taxon>Streptomyces</taxon>
    </lineage>
</organism>
<dbReference type="InterPro" id="IPR025351">
    <property type="entry name" value="Pvc16_N"/>
</dbReference>
<dbReference type="EMBL" id="JACHJF010000023">
    <property type="protein sequence ID" value="MBB5122011.1"/>
    <property type="molecule type" value="Genomic_DNA"/>
</dbReference>
<protein>
    <recommendedName>
        <fullName evidence="2">Pvc16 N-terminal domain-containing protein</fullName>
    </recommendedName>
</protein>
<name>A0A7W8F648_STREU</name>
<accession>A0A7W8F648</accession>
<dbReference type="Proteomes" id="UP000528608">
    <property type="component" value="Unassembled WGS sequence"/>
</dbReference>
<sequence>MSNSLAVATVTEALRLLLANSVALDVPFAVDVAAVKPPAQTPAQPTITVFLYQATPNAALRNRDTPTRTGDGTLLTRPAAALDLHYLISFYGDERELVAQRLLGSVVRTLHELPTLPKELIDEAAAAPFLTGSDLAAAPQRVRFTPSQMDVDDASKLWSMLFQTPYALSLTYQGTAVLIDGRQEPVAGKPVLRRTVRAVPTRQPLIDRLLSRPAGSPPGTEPVEGPVPAGNELVLRGTGLRADRVAARLGGRDLPLDAGRVRDDEAVVRVPADLPPGTHQVQLLQAVNLGLPATPHWGLESNAVTFARRPGLAGPVRVEGRTGHDSVSAVLVLDLDMPLRDDQRVLLLLDERQPPPGRPAAGYQFRAPFPLGQRPDPKRLRIAVAKVRPAVYLVRVQVDGVQSALTFSAEGVFDGPLADLDETR</sequence>
<dbReference type="AlphaFoldDB" id="A0A7W8F648"/>
<evidence type="ECO:0000313" key="4">
    <source>
        <dbReference type="Proteomes" id="UP000528608"/>
    </source>
</evidence>
<gene>
    <name evidence="3" type="ORF">FHS36_005482</name>
</gene>